<sequence>MSNWIRALAVLGPLTLASPGFGATLHGHWSFTAPKNATDLHFDFNTPDDLTVGGESDQFDFHVFLPTDSDGNTINEMMFARSTGSFSGGETIVVTLRATANDIFNPAIVDAWWTFGFKQPDTGEDPKPGKRMKSPTIDVRDLGLFLTRPTDPIVVANHAVVPLPGAGGALAAGLALLGLVARRRNA</sequence>
<evidence type="ECO:0000313" key="3">
    <source>
        <dbReference type="EMBL" id="SFA70957.1"/>
    </source>
</evidence>
<keyword evidence="1" id="KW-0812">Transmembrane</keyword>
<accession>A0A1I0V4H3</accession>
<dbReference type="AlphaFoldDB" id="A0A1I0V4H3"/>
<dbReference type="RefSeq" id="WP_092059855.1">
    <property type="nucleotide sequence ID" value="NZ_FOJU01000001.1"/>
</dbReference>
<keyword evidence="4" id="KW-1185">Reference proteome</keyword>
<feature type="transmembrane region" description="Helical" evidence="1">
    <location>
        <begin position="159"/>
        <end position="181"/>
    </location>
</feature>
<evidence type="ECO:0000313" key="4">
    <source>
        <dbReference type="Proteomes" id="UP000198796"/>
    </source>
</evidence>
<dbReference type="EMBL" id="FOJU01000001">
    <property type="protein sequence ID" value="SFA70957.1"/>
    <property type="molecule type" value="Genomic_DNA"/>
</dbReference>
<feature type="signal peptide" evidence="2">
    <location>
        <begin position="1"/>
        <end position="22"/>
    </location>
</feature>
<evidence type="ECO:0008006" key="5">
    <source>
        <dbReference type="Google" id="ProtNLM"/>
    </source>
</evidence>
<reference evidence="3 4" key="1">
    <citation type="submission" date="2016-10" db="EMBL/GenBank/DDBJ databases">
        <authorList>
            <person name="de Groot N.N."/>
        </authorList>
    </citation>
    <scope>NUCLEOTIDE SEQUENCE [LARGE SCALE GENOMIC DNA]</scope>
    <source>
        <strain evidence="3 4">DSM 29316</strain>
    </source>
</reference>
<proteinExistence type="predicted"/>
<organism evidence="3 4">
    <name type="scientific">Poseidonocella pacifica</name>
    <dbReference type="NCBI Taxonomy" id="871651"/>
    <lineage>
        <taxon>Bacteria</taxon>
        <taxon>Pseudomonadati</taxon>
        <taxon>Pseudomonadota</taxon>
        <taxon>Alphaproteobacteria</taxon>
        <taxon>Rhodobacterales</taxon>
        <taxon>Roseobacteraceae</taxon>
        <taxon>Poseidonocella</taxon>
    </lineage>
</organism>
<name>A0A1I0V4H3_9RHOB</name>
<protein>
    <recommendedName>
        <fullName evidence="5">VPLPA-CTERM protein sorting domain-containing protein</fullName>
    </recommendedName>
</protein>
<keyword evidence="1" id="KW-1133">Transmembrane helix</keyword>
<dbReference type="OrthoDB" id="163232at2"/>
<dbReference type="Proteomes" id="UP000198796">
    <property type="component" value="Unassembled WGS sequence"/>
</dbReference>
<gene>
    <name evidence="3" type="ORF">SAMN05421688_0267</name>
</gene>
<evidence type="ECO:0000256" key="2">
    <source>
        <dbReference type="SAM" id="SignalP"/>
    </source>
</evidence>
<feature type="chain" id="PRO_5011680955" description="VPLPA-CTERM protein sorting domain-containing protein" evidence="2">
    <location>
        <begin position="23"/>
        <end position="186"/>
    </location>
</feature>
<keyword evidence="2" id="KW-0732">Signal</keyword>
<evidence type="ECO:0000256" key="1">
    <source>
        <dbReference type="SAM" id="Phobius"/>
    </source>
</evidence>
<keyword evidence="1" id="KW-0472">Membrane</keyword>